<keyword evidence="2" id="KW-0472">Membrane</keyword>
<comment type="similarity">
    <text evidence="1">Belongs to the N-acetylmuramoyl-L-alanine amidase 2 family.</text>
</comment>
<evidence type="ECO:0000259" key="3">
    <source>
        <dbReference type="SMART" id="SM00701"/>
    </source>
</evidence>
<dbReference type="GO" id="GO:0009253">
    <property type="term" value="P:peptidoglycan catabolic process"/>
    <property type="evidence" value="ECO:0007669"/>
    <property type="project" value="InterPro"/>
</dbReference>
<dbReference type="InterPro" id="IPR006619">
    <property type="entry name" value="PGRP_domain_met/bac"/>
</dbReference>
<organism evidence="4">
    <name type="scientific">uncultured bacterium</name>
    <name type="common">gcode 4</name>
    <dbReference type="NCBI Taxonomy" id="1234023"/>
    <lineage>
        <taxon>Bacteria</taxon>
        <taxon>environmental samples</taxon>
    </lineage>
</organism>
<dbReference type="GO" id="GO:0008270">
    <property type="term" value="F:zinc ion binding"/>
    <property type="evidence" value="ECO:0007669"/>
    <property type="project" value="InterPro"/>
</dbReference>
<gene>
    <name evidence="4" type="ORF">ACD_2C00110G0003</name>
</gene>
<dbReference type="PANTHER" id="PTHR11022">
    <property type="entry name" value="PEPTIDOGLYCAN RECOGNITION PROTEIN"/>
    <property type="match status" value="1"/>
</dbReference>
<dbReference type="InterPro" id="IPR013693">
    <property type="entry name" value="SpoIID/LytB_N"/>
</dbReference>
<dbReference type="AlphaFoldDB" id="K2G3E6"/>
<dbReference type="PANTHER" id="PTHR11022:SF41">
    <property type="entry name" value="PEPTIDOGLYCAN-RECOGNITION PROTEIN LC-RELATED"/>
    <property type="match status" value="1"/>
</dbReference>
<keyword evidence="2" id="KW-0812">Transmembrane</keyword>
<evidence type="ECO:0000313" key="4">
    <source>
        <dbReference type="EMBL" id="EKE29728.1"/>
    </source>
</evidence>
<dbReference type="CDD" id="cd06583">
    <property type="entry name" value="PGRP"/>
    <property type="match status" value="1"/>
</dbReference>
<dbReference type="SUPFAM" id="SSF55846">
    <property type="entry name" value="N-acetylmuramoyl-L-alanine amidase-like"/>
    <property type="match status" value="1"/>
</dbReference>
<dbReference type="EMBL" id="AMFJ01000110">
    <property type="protein sequence ID" value="EKE29728.1"/>
    <property type="molecule type" value="Genomic_DNA"/>
</dbReference>
<evidence type="ECO:0000256" key="2">
    <source>
        <dbReference type="SAM" id="Phobius"/>
    </source>
</evidence>
<feature type="transmembrane region" description="Helical" evidence="2">
    <location>
        <begin position="7"/>
        <end position="28"/>
    </location>
</feature>
<proteinExistence type="inferred from homology"/>
<dbReference type="InterPro" id="IPR002502">
    <property type="entry name" value="Amidase_domain"/>
</dbReference>
<dbReference type="Gene3D" id="3.40.80.10">
    <property type="entry name" value="Peptidoglycan recognition protein-like"/>
    <property type="match status" value="1"/>
</dbReference>
<accession>K2G3E6</accession>
<protein>
    <recommendedName>
        <fullName evidence="3">Peptidoglycan recognition protein family domain-containing protein</fullName>
    </recommendedName>
</protein>
<dbReference type="GO" id="GO:0008745">
    <property type="term" value="F:N-acetylmuramoyl-L-alanine amidase activity"/>
    <property type="evidence" value="ECO:0007669"/>
    <property type="project" value="InterPro"/>
</dbReference>
<name>K2G3E6_9BACT</name>
<evidence type="ECO:0000256" key="1">
    <source>
        <dbReference type="ARBA" id="ARBA00007553"/>
    </source>
</evidence>
<feature type="domain" description="Peptidoglycan recognition protein family" evidence="3">
    <location>
        <begin position="301"/>
        <end position="443"/>
    </location>
</feature>
<dbReference type="Pfam" id="PF01510">
    <property type="entry name" value="Amidase_2"/>
    <property type="match status" value="1"/>
</dbReference>
<dbReference type="InterPro" id="IPR036505">
    <property type="entry name" value="Amidase/PGRP_sf"/>
</dbReference>
<reference evidence="4" key="1">
    <citation type="journal article" date="2012" name="Science">
        <title>Fermentation, hydrogen, and sulfur metabolism in multiple uncultivated bacterial phyla.</title>
        <authorList>
            <person name="Wrighton K.C."/>
            <person name="Thomas B.C."/>
            <person name="Sharon I."/>
            <person name="Miller C.S."/>
            <person name="Castelle C.J."/>
            <person name="VerBerkmoes N.C."/>
            <person name="Wilkins M.J."/>
            <person name="Hettich R.L."/>
            <person name="Lipton M.S."/>
            <person name="Williams K.H."/>
            <person name="Long P.E."/>
            <person name="Banfield J.F."/>
        </authorList>
    </citation>
    <scope>NUCLEOTIDE SEQUENCE [LARGE SCALE GENOMIC DNA]</scope>
</reference>
<dbReference type="InterPro" id="IPR015510">
    <property type="entry name" value="PGRP"/>
</dbReference>
<dbReference type="Pfam" id="PF08486">
    <property type="entry name" value="SpoIID"/>
    <property type="match status" value="1"/>
</dbReference>
<keyword evidence="2" id="KW-1133">Transmembrane helix</keyword>
<dbReference type="SMART" id="SM00701">
    <property type="entry name" value="PGRP"/>
    <property type="match status" value="1"/>
</dbReference>
<comment type="caution">
    <text evidence="4">The sequence shown here is derived from an EMBL/GenBank/DDBJ whole genome shotgun (WGS) entry which is preliminary data.</text>
</comment>
<sequence length="808" mass="97418">MNTQKKLNATLLVFAMIFNLISPIGSLLKWKKVYGFEQEIQNVDWKIEPIYSPQASLYGLPKKIIWYKKAWTIRFSKAKDMIFFKFGKQDIWDSDLSIFVNQDWLKKKVSIDDDWDERMILEDEIYTSPIFSDRAMSLDYEIQAETQTALTASSSVIWVNTSDFSEKLTFWIETVSASDDEIISRADWWADETLKYEDNPAWVKFIKQQEASANIPKADWQKEIDNRFEKLYSSIDSSDKGSPTNIFVKIKQEYNIINKKIQDKKELTFQEKYFYSQYPNLKIKFIRKHLSLNFPFEDNVVSTIRSENWHKLVWPIEKTKRVEKIVVHHTAEAIELSQRDDAEIIRWIYRYHSISKRWWDIWYNYIVWRDGKIYEWRAWWDYAVAAHNLWNNKSTVGISVMWNFEDNKISNDQKNGADKAIWLLSKRFGIDLNNKSVAHKECGESEPCLLKDYQTNNLVWHKDAWSTSCPWKNLYALLGDYREYWKSYSSGLTYIDNTKIESDWTNLKRWPMIKIRLSYTWSTVDINSYTPEKVKITLWNRSWYANLKNFRFEKRWNDQLALVVWNKTARVPYLTLSSTILEVNSWNRKPSWDKTWLVNDNKFRWSITIRNDNWNIVLINELPLEDYLKWLAEISNDENPEKAKTILVAARSYALWYTDPANRKFPWKPYDWSDNPDEFQKYLGYSFEMRGNNIWQYVADTNEMVIKYSWKLIKPWYFNQSNGKTKSYLEYCEERKINWSYPISMKCEEIPYLAGAYDPAWIIDWWYKWHWVWISWAWAKYLAEFEGMKYDDIIKYFLKWVTVEKTAY</sequence>